<dbReference type="Gene3D" id="2.60.40.10">
    <property type="entry name" value="Immunoglobulins"/>
    <property type="match status" value="1"/>
</dbReference>
<dbReference type="InterPro" id="IPR013783">
    <property type="entry name" value="Ig-like_fold"/>
</dbReference>
<sequence>MKQYGEKLYSYMASLTLLHVSTSHEGQYFCYAENQLGKDTVFVNLDVLPKLYSNASACCVEKKVSEECRDACSVDIDIQAALDNPKCFKELDKLMYCAAGMVNETLSHY</sequence>
<dbReference type="InterPro" id="IPR002602">
    <property type="entry name" value="DB"/>
</dbReference>
<dbReference type="Proteomes" id="UP000499080">
    <property type="component" value="Unassembled WGS sequence"/>
</dbReference>
<evidence type="ECO:0000313" key="2">
    <source>
        <dbReference type="EMBL" id="GBN19995.1"/>
    </source>
</evidence>
<name>A0A4Y2LYY4_ARAVE</name>
<keyword evidence="3" id="KW-1185">Reference proteome</keyword>
<comment type="caution">
    <text evidence="2">The sequence shown here is derived from an EMBL/GenBank/DDBJ whole genome shotgun (WGS) entry which is preliminary data.</text>
</comment>
<organism evidence="2 3">
    <name type="scientific">Araneus ventricosus</name>
    <name type="common">Orbweaver spider</name>
    <name type="synonym">Epeira ventricosa</name>
    <dbReference type="NCBI Taxonomy" id="182803"/>
    <lineage>
        <taxon>Eukaryota</taxon>
        <taxon>Metazoa</taxon>
        <taxon>Ecdysozoa</taxon>
        <taxon>Arthropoda</taxon>
        <taxon>Chelicerata</taxon>
        <taxon>Arachnida</taxon>
        <taxon>Araneae</taxon>
        <taxon>Araneomorphae</taxon>
        <taxon>Entelegynae</taxon>
        <taxon>Araneoidea</taxon>
        <taxon>Araneidae</taxon>
        <taxon>Araneus</taxon>
    </lineage>
</organism>
<dbReference type="AlphaFoldDB" id="A0A4Y2LYY4"/>
<evidence type="ECO:0000313" key="3">
    <source>
        <dbReference type="Proteomes" id="UP000499080"/>
    </source>
</evidence>
<gene>
    <name evidence="2" type="ORF">AVEN_189669_1</name>
</gene>
<dbReference type="InterPro" id="IPR036179">
    <property type="entry name" value="Ig-like_dom_sf"/>
</dbReference>
<feature type="domain" description="Domain of unknown function DB" evidence="1">
    <location>
        <begin position="58"/>
        <end position="104"/>
    </location>
</feature>
<dbReference type="Pfam" id="PF01682">
    <property type="entry name" value="DB"/>
    <property type="match status" value="1"/>
</dbReference>
<dbReference type="EMBL" id="BGPR01006553">
    <property type="protein sequence ID" value="GBN19995.1"/>
    <property type="molecule type" value="Genomic_DNA"/>
</dbReference>
<accession>A0A4Y2LYY4</accession>
<reference evidence="2 3" key="1">
    <citation type="journal article" date="2019" name="Sci. Rep.">
        <title>Orb-weaving spider Araneus ventricosus genome elucidates the spidroin gene catalogue.</title>
        <authorList>
            <person name="Kono N."/>
            <person name="Nakamura H."/>
            <person name="Ohtoshi R."/>
            <person name="Moran D.A.P."/>
            <person name="Shinohara A."/>
            <person name="Yoshida Y."/>
            <person name="Fujiwara M."/>
            <person name="Mori M."/>
            <person name="Tomita M."/>
            <person name="Arakawa K."/>
        </authorList>
    </citation>
    <scope>NUCLEOTIDE SEQUENCE [LARGE SCALE GENOMIC DNA]</scope>
</reference>
<dbReference type="OrthoDB" id="5843172at2759"/>
<evidence type="ECO:0000259" key="1">
    <source>
        <dbReference type="Pfam" id="PF01682"/>
    </source>
</evidence>
<protein>
    <recommendedName>
        <fullName evidence="1">Domain of unknown function DB domain-containing protein</fullName>
    </recommendedName>
</protein>
<dbReference type="SUPFAM" id="SSF48726">
    <property type="entry name" value="Immunoglobulin"/>
    <property type="match status" value="1"/>
</dbReference>
<proteinExistence type="predicted"/>